<dbReference type="Proteomes" id="UP000305267">
    <property type="component" value="Unassembled WGS sequence"/>
</dbReference>
<evidence type="ECO:0000313" key="3">
    <source>
        <dbReference type="EMBL" id="TNC15704.1"/>
    </source>
</evidence>
<reference evidence="3 4" key="1">
    <citation type="submission" date="2019-06" db="EMBL/GenBank/DDBJ databases">
        <title>Genome of Methylobacterium sp. 17Sr1-39.</title>
        <authorList>
            <person name="Seo T."/>
        </authorList>
    </citation>
    <scope>NUCLEOTIDE SEQUENCE [LARGE SCALE GENOMIC DNA]</scope>
    <source>
        <strain evidence="3 4">17Sr1-39</strain>
    </source>
</reference>
<comment type="caution">
    <text evidence="3">The sequence shown here is derived from an EMBL/GenBank/DDBJ whole genome shotgun (WGS) entry which is preliminary data.</text>
</comment>
<evidence type="ECO:0000256" key="2">
    <source>
        <dbReference type="SAM" id="SignalP"/>
    </source>
</evidence>
<keyword evidence="2" id="KW-0732">Signal</keyword>
<feature type="chain" id="PRO_5023048560" description="Tetratricopeptide repeat-containing protein" evidence="2">
    <location>
        <begin position="24"/>
        <end position="601"/>
    </location>
</feature>
<feature type="signal peptide" evidence="2">
    <location>
        <begin position="1"/>
        <end position="23"/>
    </location>
</feature>
<sequence length="601" mass="64482">MRAALILAAGLAPMIGQGLPAAAAERPDETALRYYASQSRPERVAAEAERLARRHPGWTPPADLWTAAPGAEDEEGYWDLLGAGRLDALRKALADRARAEPGWTPSGALTGALARRALRDEVRAFAKAGRWTDLTTLFDRRRPEIEAGEAETAWTAAEALARTDRVPEALALFGLALASRGASAEERRAGLLRALPLLPMAEIDRLAAGIPADDLAPVRIDLIRARISAVLHDEAGQAVRPDDLAAFQAYAEAAPDPDQAGLVAWYAFKRSDLLEALAWFKRAVARGGDAMVAHGLAHTLLRLGLRREAEDVAYAWREPLVNNALLFIDILERDLTKASPPAIEPERLRRYAEVTAATASGEGAQALAWYAYNTCQFDTALAWFRRAVAWFPKEATVYGYALALQRAGQQRAFVEVVNRYDGLFPRVVGLLFAARSDRPSPCDAAAPRAAEPTARTAYLDLAPPPEPRGRVPRPDALEAAAATPLVRRSDFPLAVPMENDLRAAPAGSPLGPMAIPPSRGPGRGPTTARRVPGVGPMPYERFGFALLPGWTGETGPSAPSAADRPAPLGTLWSAMQAVPADPPPRPEVATTGALAPRRTQP</sequence>
<protein>
    <recommendedName>
        <fullName evidence="5">Tetratricopeptide repeat-containing protein</fullName>
    </recommendedName>
</protein>
<accession>A0A5C4LPM9</accession>
<evidence type="ECO:0000256" key="1">
    <source>
        <dbReference type="SAM" id="MobiDB-lite"/>
    </source>
</evidence>
<feature type="region of interest" description="Disordered" evidence="1">
    <location>
        <begin position="551"/>
        <end position="601"/>
    </location>
</feature>
<dbReference type="RefSeq" id="WP_139033527.1">
    <property type="nucleotide sequence ID" value="NZ_VDDA01000001.1"/>
</dbReference>
<dbReference type="EMBL" id="VDDA01000001">
    <property type="protein sequence ID" value="TNC15704.1"/>
    <property type="molecule type" value="Genomic_DNA"/>
</dbReference>
<proteinExistence type="predicted"/>
<dbReference type="AlphaFoldDB" id="A0A5C4LPM9"/>
<feature type="compositionally biased region" description="Low complexity" evidence="1">
    <location>
        <begin position="556"/>
        <end position="567"/>
    </location>
</feature>
<name>A0A5C4LPM9_9HYPH</name>
<dbReference type="OrthoDB" id="7324591at2"/>
<evidence type="ECO:0000313" key="4">
    <source>
        <dbReference type="Proteomes" id="UP000305267"/>
    </source>
</evidence>
<evidence type="ECO:0008006" key="5">
    <source>
        <dbReference type="Google" id="ProtNLM"/>
    </source>
</evidence>
<gene>
    <name evidence="3" type="ORF">FF100_00020</name>
</gene>
<keyword evidence="4" id="KW-1185">Reference proteome</keyword>
<organism evidence="3 4">
    <name type="scientific">Methylobacterium terricola</name>
    <dbReference type="NCBI Taxonomy" id="2583531"/>
    <lineage>
        <taxon>Bacteria</taxon>
        <taxon>Pseudomonadati</taxon>
        <taxon>Pseudomonadota</taxon>
        <taxon>Alphaproteobacteria</taxon>
        <taxon>Hyphomicrobiales</taxon>
        <taxon>Methylobacteriaceae</taxon>
        <taxon>Methylobacterium</taxon>
    </lineage>
</organism>